<dbReference type="Proteomes" id="UP000190675">
    <property type="component" value="Chromosome I"/>
</dbReference>
<reference evidence="2 3" key="1">
    <citation type="submission" date="2016-11" db="EMBL/GenBank/DDBJ databases">
        <authorList>
            <person name="Jaros S."/>
            <person name="Januszkiewicz K."/>
            <person name="Wedrychowicz H."/>
        </authorList>
    </citation>
    <scope>NUCLEOTIDE SEQUENCE [LARGE SCALE GENOMIC DNA]</scope>
    <source>
        <strain evidence="2 3">GAS242</strain>
    </source>
</reference>
<feature type="region of interest" description="Disordered" evidence="1">
    <location>
        <begin position="1"/>
        <end position="42"/>
    </location>
</feature>
<feature type="compositionally biased region" description="Pro residues" evidence="1">
    <location>
        <begin position="22"/>
        <end position="39"/>
    </location>
</feature>
<dbReference type="AlphaFoldDB" id="A0A1M5KGW7"/>
<dbReference type="OrthoDB" id="5936191at2"/>
<evidence type="ECO:0000313" key="3">
    <source>
        <dbReference type="Proteomes" id="UP000190675"/>
    </source>
</evidence>
<dbReference type="EMBL" id="LT670818">
    <property type="protein sequence ID" value="SHG51988.1"/>
    <property type="molecule type" value="Genomic_DNA"/>
</dbReference>
<proteinExistence type="predicted"/>
<accession>A0A1M5KGW7</accession>
<dbReference type="SUPFAM" id="SSF52096">
    <property type="entry name" value="ClpP/crotonase"/>
    <property type="match status" value="1"/>
</dbReference>
<evidence type="ECO:0000256" key="1">
    <source>
        <dbReference type="SAM" id="MobiDB-lite"/>
    </source>
</evidence>
<name>A0A1M5KGW7_9BRAD</name>
<dbReference type="InterPro" id="IPR029045">
    <property type="entry name" value="ClpP/crotonase-like_dom_sf"/>
</dbReference>
<organism evidence="2 3">
    <name type="scientific">Bradyrhizobium erythrophlei</name>
    <dbReference type="NCBI Taxonomy" id="1437360"/>
    <lineage>
        <taxon>Bacteria</taxon>
        <taxon>Pseudomonadati</taxon>
        <taxon>Pseudomonadota</taxon>
        <taxon>Alphaproteobacteria</taxon>
        <taxon>Hyphomicrobiales</taxon>
        <taxon>Nitrobacteraceae</taxon>
        <taxon>Bradyrhizobium</taxon>
    </lineage>
</organism>
<dbReference type="Gene3D" id="3.90.226.10">
    <property type="entry name" value="2-enoyl-CoA Hydratase, Chain A, domain 1"/>
    <property type="match status" value="1"/>
</dbReference>
<protein>
    <submittedName>
        <fullName evidence="2">Uncharacterized protein</fullName>
    </submittedName>
</protein>
<dbReference type="RefSeq" id="WP_079566516.1">
    <property type="nucleotide sequence ID" value="NZ_LT670818.1"/>
</dbReference>
<gene>
    <name evidence="2" type="ORF">SAMN05444169_2854</name>
</gene>
<sequence length="267" mass="28584">MSFDDRQDGSGEFQRSPTGPRVAPPRRPAGPPAAPPPRPTRSRRPLWSAVLFMLVASGIGIRAYRDLSRPEAWAYWRDQYFAPSMTSSPVANADIDGEGRGRPALFIRGKIGAAAAGWFRDRLDEAHLAPGDTIVMSSPGGDLNQAMIIGEIIRSRGLDTAVGVVDGSGQVRPSYCASACVLVYAGGKSRYGIEGSKLGVHRFVTSVPGHDPVAETQRTTGVVLSYMTRMGVSSSVVEAMSETSDIRWLGVREAAAMKLVTEPARTP</sequence>
<evidence type="ECO:0000313" key="2">
    <source>
        <dbReference type="EMBL" id="SHG51988.1"/>
    </source>
</evidence>